<keyword evidence="1" id="KW-0472">Membrane</keyword>
<feature type="transmembrane region" description="Helical" evidence="1">
    <location>
        <begin position="26"/>
        <end position="50"/>
    </location>
</feature>
<proteinExistence type="predicted"/>
<organism evidence="4">
    <name type="scientific">Soboliphyme baturini</name>
    <dbReference type="NCBI Taxonomy" id="241478"/>
    <lineage>
        <taxon>Eukaryota</taxon>
        <taxon>Metazoa</taxon>
        <taxon>Ecdysozoa</taxon>
        <taxon>Nematoda</taxon>
        <taxon>Enoplea</taxon>
        <taxon>Dorylaimia</taxon>
        <taxon>Dioctophymatida</taxon>
        <taxon>Dioctophymatoidea</taxon>
        <taxon>Soboliphymatidae</taxon>
        <taxon>Soboliphyme</taxon>
    </lineage>
</organism>
<keyword evidence="1" id="KW-1133">Transmembrane helix</keyword>
<dbReference type="WBParaSite" id="SBAD_0000983501-mRNA-1">
    <property type="protein sequence ID" value="SBAD_0000983501-mRNA-1"/>
    <property type="gene ID" value="SBAD_0000983501"/>
</dbReference>
<reference evidence="4" key="1">
    <citation type="submission" date="2016-06" db="UniProtKB">
        <authorList>
            <consortium name="WormBaseParasite"/>
        </authorList>
    </citation>
    <scope>IDENTIFICATION</scope>
</reference>
<reference evidence="2 3" key="2">
    <citation type="submission" date="2018-11" db="EMBL/GenBank/DDBJ databases">
        <authorList>
            <consortium name="Pathogen Informatics"/>
        </authorList>
    </citation>
    <scope>NUCLEOTIDE SEQUENCE [LARGE SCALE GENOMIC DNA]</scope>
</reference>
<dbReference type="Proteomes" id="UP000270296">
    <property type="component" value="Unassembled WGS sequence"/>
</dbReference>
<evidence type="ECO:0000313" key="2">
    <source>
        <dbReference type="EMBL" id="VDP23406.1"/>
    </source>
</evidence>
<accession>A0A183J0T9</accession>
<name>A0A183J0T9_9BILA</name>
<sequence length="264" mass="29513">MEPEPPAINFVYQEPRGELFTNERYMYIKAALCVLMASLLVSATTIMFMLMSGRFEYVDSDWTQRSNDVEPADLVLSLKSTPFATPAPAETQIPKPQFQIPTGNPKIINPLSNVDRVSLATNEIRLGDHPQDAAEAVNTVQMPPAYIIGQSVPKDYKNREPMPTMVNTKASNDNQYEHLQIVHQYNPENDLSIESYGESEEFPGMSLAPDDQHLMDGAVPHRHVSLTVTSNSDSVFPLLSLPEFTAAVNRFVDDVEKLLPIVMF</sequence>
<dbReference type="AlphaFoldDB" id="A0A183J0T9"/>
<gene>
    <name evidence="2" type="ORF">SBAD_LOCUS9484</name>
</gene>
<evidence type="ECO:0000313" key="4">
    <source>
        <dbReference type="WBParaSite" id="SBAD_0000983501-mRNA-1"/>
    </source>
</evidence>
<evidence type="ECO:0000313" key="3">
    <source>
        <dbReference type="Proteomes" id="UP000270296"/>
    </source>
</evidence>
<protein>
    <submittedName>
        <fullName evidence="4">Transmembrane protein</fullName>
    </submittedName>
</protein>
<dbReference type="EMBL" id="UZAM01012775">
    <property type="protein sequence ID" value="VDP23406.1"/>
    <property type="molecule type" value="Genomic_DNA"/>
</dbReference>
<keyword evidence="3" id="KW-1185">Reference proteome</keyword>
<keyword evidence="1" id="KW-0812">Transmembrane</keyword>
<evidence type="ECO:0000256" key="1">
    <source>
        <dbReference type="SAM" id="Phobius"/>
    </source>
</evidence>